<evidence type="ECO:0000313" key="1">
    <source>
        <dbReference type="EMBL" id="RNA05740.1"/>
    </source>
</evidence>
<accession>A0A3M7Q2T4</accession>
<sequence>MSKRLRRNILLASKKNQRLGHNPSMNTSRTMEEIKELGMKCGSKGKGKFHDIKFNLLTKNEACHFMISSLSYSKMIFTSSSNGGVLWSTFLALVDLLPIPQKDKIVLECKTLRA</sequence>
<dbReference type="AlphaFoldDB" id="A0A3M7Q2T4"/>
<evidence type="ECO:0000313" key="2">
    <source>
        <dbReference type="Proteomes" id="UP000276133"/>
    </source>
</evidence>
<name>A0A3M7Q2T4_BRAPC</name>
<comment type="caution">
    <text evidence="1">The sequence shown here is derived from an EMBL/GenBank/DDBJ whole genome shotgun (WGS) entry which is preliminary data.</text>
</comment>
<gene>
    <name evidence="1" type="ORF">BpHYR1_006499</name>
</gene>
<dbReference type="EMBL" id="REGN01007619">
    <property type="protein sequence ID" value="RNA05740.1"/>
    <property type="molecule type" value="Genomic_DNA"/>
</dbReference>
<reference evidence="1 2" key="1">
    <citation type="journal article" date="2018" name="Sci. Rep.">
        <title>Genomic signatures of local adaptation to the degree of environmental predictability in rotifers.</title>
        <authorList>
            <person name="Franch-Gras L."/>
            <person name="Hahn C."/>
            <person name="Garcia-Roger E.M."/>
            <person name="Carmona M.J."/>
            <person name="Serra M."/>
            <person name="Gomez A."/>
        </authorList>
    </citation>
    <scope>NUCLEOTIDE SEQUENCE [LARGE SCALE GENOMIC DNA]</scope>
    <source>
        <strain evidence="1">HYR1</strain>
    </source>
</reference>
<keyword evidence="2" id="KW-1185">Reference proteome</keyword>
<organism evidence="1 2">
    <name type="scientific">Brachionus plicatilis</name>
    <name type="common">Marine rotifer</name>
    <name type="synonym">Brachionus muelleri</name>
    <dbReference type="NCBI Taxonomy" id="10195"/>
    <lineage>
        <taxon>Eukaryota</taxon>
        <taxon>Metazoa</taxon>
        <taxon>Spiralia</taxon>
        <taxon>Gnathifera</taxon>
        <taxon>Rotifera</taxon>
        <taxon>Eurotatoria</taxon>
        <taxon>Monogononta</taxon>
        <taxon>Pseudotrocha</taxon>
        <taxon>Ploima</taxon>
        <taxon>Brachionidae</taxon>
        <taxon>Brachionus</taxon>
    </lineage>
</organism>
<protein>
    <submittedName>
        <fullName evidence="1">Uncharacterized protein</fullName>
    </submittedName>
</protein>
<dbReference type="Proteomes" id="UP000276133">
    <property type="component" value="Unassembled WGS sequence"/>
</dbReference>
<proteinExistence type="predicted"/>